<evidence type="ECO:0000256" key="3">
    <source>
        <dbReference type="ARBA" id="ARBA00022989"/>
    </source>
</evidence>
<evidence type="ECO:0000256" key="2">
    <source>
        <dbReference type="ARBA" id="ARBA00022692"/>
    </source>
</evidence>
<keyword evidence="3 6" id="KW-1133">Transmembrane helix</keyword>
<name>A0A067K9A7_JATCU</name>
<feature type="region of interest" description="Disordered" evidence="5">
    <location>
        <begin position="217"/>
        <end position="272"/>
    </location>
</feature>
<dbReference type="InterPro" id="IPR031968">
    <property type="entry name" value="VASt"/>
</dbReference>
<gene>
    <name evidence="8" type="ORF">JCGZ_14631</name>
</gene>
<dbReference type="PANTHER" id="PTHR47666:SF1">
    <property type="entry name" value="PROTEIN VASCULAR ASSOCIATED DEATH 1, CHLOROPLASTIC"/>
    <property type="match status" value="1"/>
</dbReference>
<feature type="domain" description="VASt" evidence="7">
    <location>
        <begin position="289"/>
        <end position="461"/>
    </location>
</feature>
<comment type="subcellular location">
    <subcellularLocation>
        <location evidence="1">Membrane</location>
        <topology evidence="1">Single-pass membrane protein</topology>
    </subcellularLocation>
</comment>
<dbReference type="InterPro" id="IPR004182">
    <property type="entry name" value="GRAM"/>
</dbReference>
<dbReference type="OrthoDB" id="2162691at2759"/>
<feature type="transmembrane region" description="Helical" evidence="6">
    <location>
        <begin position="564"/>
        <end position="586"/>
    </location>
</feature>
<keyword evidence="2 6" id="KW-0812">Transmembrane</keyword>
<dbReference type="PANTHER" id="PTHR47666">
    <property type="entry name" value="PROTEIN VASCULAR ASSOCIATED DEATH 1, CHLOROPLASTIC"/>
    <property type="match status" value="1"/>
</dbReference>
<feature type="compositionally biased region" description="Polar residues" evidence="5">
    <location>
        <begin position="49"/>
        <end position="61"/>
    </location>
</feature>
<proteinExistence type="predicted"/>
<organism evidence="8 9">
    <name type="scientific">Jatropha curcas</name>
    <name type="common">Barbados nut</name>
    <dbReference type="NCBI Taxonomy" id="180498"/>
    <lineage>
        <taxon>Eukaryota</taxon>
        <taxon>Viridiplantae</taxon>
        <taxon>Streptophyta</taxon>
        <taxon>Embryophyta</taxon>
        <taxon>Tracheophyta</taxon>
        <taxon>Spermatophyta</taxon>
        <taxon>Magnoliopsida</taxon>
        <taxon>eudicotyledons</taxon>
        <taxon>Gunneridae</taxon>
        <taxon>Pentapetalae</taxon>
        <taxon>rosids</taxon>
        <taxon>fabids</taxon>
        <taxon>Malpighiales</taxon>
        <taxon>Euphorbiaceae</taxon>
        <taxon>Crotonoideae</taxon>
        <taxon>Jatropheae</taxon>
        <taxon>Jatropha</taxon>
    </lineage>
</organism>
<evidence type="ECO:0000313" key="9">
    <source>
        <dbReference type="Proteomes" id="UP000027138"/>
    </source>
</evidence>
<evidence type="ECO:0000256" key="6">
    <source>
        <dbReference type="SAM" id="Phobius"/>
    </source>
</evidence>
<evidence type="ECO:0000259" key="7">
    <source>
        <dbReference type="PROSITE" id="PS51778"/>
    </source>
</evidence>
<keyword evidence="9" id="KW-1185">Reference proteome</keyword>
<dbReference type="STRING" id="180498.A0A067K9A7"/>
<keyword evidence="4 6" id="KW-0472">Membrane</keyword>
<dbReference type="PROSITE" id="PS51778">
    <property type="entry name" value="VAST"/>
    <property type="match status" value="1"/>
</dbReference>
<dbReference type="Pfam" id="PF02893">
    <property type="entry name" value="GRAM"/>
    <property type="match status" value="1"/>
</dbReference>
<evidence type="ECO:0000256" key="4">
    <source>
        <dbReference type="ARBA" id="ARBA00023136"/>
    </source>
</evidence>
<dbReference type="Pfam" id="PF16016">
    <property type="entry name" value="VASt"/>
    <property type="match status" value="1"/>
</dbReference>
<reference evidence="8 9" key="1">
    <citation type="journal article" date="2014" name="PLoS ONE">
        <title>Global Analysis of Gene Expression Profiles in Physic Nut (Jatropha curcas L.) Seedlings Exposed to Salt Stress.</title>
        <authorList>
            <person name="Zhang L."/>
            <person name="Zhang C."/>
            <person name="Wu P."/>
            <person name="Chen Y."/>
            <person name="Li M."/>
            <person name="Jiang H."/>
            <person name="Wu G."/>
        </authorList>
    </citation>
    <scope>NUCLEOTIDE SEQUENCE [LARGE SCALE GENOMIC DNA]</scope>
    <source>
        <strain evidence="9">cv. GZQX0401</strain>
        <tissue evidence="8">Young leaves</tissue>
    </source>
</reference>
<dbReference type="GO" id="GO:0016020">
    <property type="term" value="C:membrane"/>
    <property type="evidence" value="ECO:0007669"/>
    <property type="project" value="UniProtKB-SubCell"/>
</dbReference>
<dbReference type="Gene3D" id="2.30.29.30">
    <property type="entry name" value="Pleckstrin-homology domain (PH domain)/Phosphotyrosine-binding domain (PTB)"/>
    <property type="match status" value="1"/>
</dbReference>
<dbReference type="GO" id="GO:0043069">
    <property type="term" value="P:negative regulation of programmed cell death"/>
    <property type="evidence" value="ECO:0007669"/>
    <property type="project" value="TreeGrafter"/>
</dbReference>
<dbReference type="AlphaFoldDB" id="A0A067K9A7"/>
<evidence type="ECO:0000256" key="1">
    <source>
        <dbReference type="ARBA" id="ARBA00004167"/>
    </source>
</evidence>
<feature type="compositionally biased region" description="Polar residues" evidence="5">
    <location>
        <begin position="30"/>
        <end position="41"/>
    </location>
</feature>
<feature type="region of interest" description="Disordered" evidence="5">
    <location>
        <begin position="1"/>
        <end position="61"/>
    </location>
</feature>
<evidence type="ECO:0000313" key="8">
    <source>
        <dbReference type="EMBL" id="KDP28860.1"/>
    </source>
</evidence>
<accession>A0A067K9A7</accession>
<dbReference type="InterPro" id="IPR011993">
    <property type="entry name" value="PH-like_dom_sf"/>
</dbReference>
<protein>
    <recommendedName>
        <fullName evidence="7">VASt domain-containing protein</fullName>
    </recommendedName>
</protein>
<dbReference type="CDD" id="cd13220">
    <property type="entry name" value="PH-GRAM_GRAMDC"/>
    <property type="match status" value="1"/>
</dbReference>
<sequence>MALASESAERIDSLPMERSLSKSASDLPYESSSPTTISSAADTPDRSDQSNSSPNPNRDSEIQSQALLRSEEYRQLFHLSAEEALLQDFNCAFQESILLQGHMYLFSRYICFYSNIFGFETKKIIPFIEVTSVKRAKTAGIFPNAIEIFAGGKKYFFASFLSRDEAFKLINDGWLQHCTDAKAITEQQESVSGSSTQDNGLVVIEKVNSFKEASELDANGRDKDTSPSNNHVSSPTPPVENDRVPETPTELQDNAEHNVEPVGCMGPSSSTKAWRWNEEDTDAPEIQKSYTRVGETKFPIKVEEFFNLFFSDDAISFVESFHKKCGDKEFRCSSWCPQEKFGHTRNVSFQHPIKIYFGAKFGSCQEVQKFQVYRNSHMVIETSQEITDVPYGDYFRVEGLWDVAKDGDESNEGCILQIYVDVAFSKKTVFKGKIVQSTLEECRDAYGIWINMAHELLKQKNLERQEEDPATSVIQNGEVHSESEVKTGEASERLSQLNGHGRIAQTSGSLEFNEHVGNHMQGNFVNAASVNLMEGNFKNVASVTSLLAEYMTKFFAFLKSQSQISLILVVAFAVIFLMQVSIVVLLNRPQNVHVVPSGDYYAGGMGGRMGERSDETVAWLERRVHHLKDEIFMVETQLDRLRHEHNWLKTQLKELDGHGKRK</sequence>
<dbReference type="EMBL" id="KK914782">
    <property type="protein sequence ID" value="KDP28860.1"/>
    <property type="molecule type" value="Genomic_DNA"/>
</dbReference>
<dbReference type="Proteomes" id="UP000027138">
    <property type="component" value="Unassembled WGS sequence"/>
</dbReference>
<evidence type="ECO:0000256" key="5">
    <source>
        <dbReference type="SAM" id="MobiDB-lite"/>
    </source>
</evidence>
<dbReference type="SMART" id="SM00568">
    <property type="entry name" value="GRAM"/>
    <property type="match status" value="1"/>
</dbReference>